<proteinExistence type="predicted"/>
<organism evidence="1">
    <name type="scientific">Lepeophtheirus salmonis</name>
    <name type="common">Salmon louse</name>
    <name type="synonym">Caligus salmonis</name>
    <dbReference type="NCBI Taxonomy" id="72036"/>
    <lineage>
        <taxon>Eukaryota</taxon>
        <taxon>Metazoa</taxon>
        <taxon>Ecdysozoa</taxon>
        <taxon>Arthropoda</taxon>
        <taxon>Crustacea</taxon>
        <taxon>Multicrustacea</taxon>
        <taxon>Hexanauplia</taxon>
        <taxon>Copepoda</taxon>
        <taxon>Siphonostomatoida</taxon>
        <taxon>Caligidae</taxon>
        <taxon>Lepeophtheirus</taxon>
    </lineage>
</organism>
<dbReference type="AlphaFoldDB" id="A0A0K2U4T8"/>
<dbReference type="EMBL" id="HACA01015571">
    <property type="protein sequence ID" value="CDW32932.1"/>
    <property type="molecule type" value="Transcribed_RNA"/>
</dbReference>
<sequence length="60" mass="6898">MNSSKSSGVLISSSNHKGDKYLLHCRQMGFKMSCFTTRQQVYFHSYIVVEDIPLLREGLE</sequence>
<accession>A0A0K2U4T8</accession>
<name>A0A0K2U4T8_LEPSM</name>
<evidence type="ECO:0000313" key="1">
    <source>
        <dbReference type="EMBL" id="CDW32932.1"/>
    </source>
</evidence>
<protein>
    <submittedName>
        <fullName evidence="1">Uncharacterized protein</fullName>
    </submittedName>
</protein>
<reference evidence="1" key="1">
    <citation type="submission" date="2014-05" db="EMBL/GenBank/DDBJ databases">
        <authorList>
            <person name="Chronopoulou M."/>
        </authorList>
    </citation>
    <scope>NUCLEOTIDE SEQUENCE</scope>
    <source>
        <tissue evidence="1">Whole organism</tissue>
    </source>
</reference>